<dbReference type="InterPro" id="IPR000983">
    <property type="entry name" value="Bac_GSPG_pilin"/>
</dbReference>
<evidence type="ECO:0000256" key="1">
    <source>
        <dbReference type="ARBA" id="ARBA00022481"/>
    </source>
</evidence>
<reference evidence="3" key="1">
    <citation type="submission" date="2020-11" db="EMBL/GenBank/DDBJ databases">
        <title>Bacterial whole genome sequence for Caenimonas sp. DR4.4.</title>
        <authorList>
            <person name="Le V."/>
            <person name="Ko S.-R."/>
            <person name="Ahn C.-Y."/>
            <person name="Oh H.-M."/>
        </authorList>
    </citation>
    <scope>NUCLEOTIDE SEQUENCE</scope>
    <source>
        <strain evidence="3">DR4.4</strain>
    </source>
</reference>
<dbReference type="PRINTS" id="PR00813">
    <property type="entry name" value="BCTERIALGSPG"/>
</dbReference>
<keyword evidence="2" id="KW-0812">Transmembrane</keyword>
<gene>
    <name evidence="3" type="ORF">I5803_05745</name>
</gene>
<dbReference type="GO" id="GO:0015628">
    <property type="term" value="P:protein secretion by the type II secretion system"/>
    <property type="evidence" value="ECO:0007669"/>
    <property type="project" value="InterPro"/>
</dbReference>
<proteinExistence type="predicted"/>
<sequence>MHHVKTRGFTLIELMIAVAIVAVLTSIAYPSYTSHIKKGVRRAAQAQMMDLANREQQYLLANRAYASYSTLTTAGYGFPSDLSAKYTPSITTATSTFTITFTAIGTQASDGNLTLNSSGVKAPASKW</sequence>
<organism evidence="3 4">
    <name type="scientific">Caenimonas aquaedulcis</name>
    <dbReference type="NCBI Taxonomy" id="2793270"/>
    <lineage>
        <taxon>Bacteria</taxon>
        <taxon>Pseudomonadati</taxon>
        <taxon>Pseudomonadota</taxon>
        <taxon>Betaproteobacteria</taxon>
        <taxon>Burkholderiales</taxon>
        <taxon>Comamonadaceae</taxon>
        <taxon>Caenimonas</taxon>
    </lineage>
</organism>
<dbReference type="AlphaFoldDB" id="A0A931H2W0"/>
<evidence type="ECO:0000313" key="3">
    <source>
        <dbReference type="EMBL" id="MBG9387510.1"/>
    </source>
</evidence>
<accession>A0A931H2W0</accession>
<dbReference type="GO" id="GO:0043683">
    <property type="term" value="P:type IV pilus assembly"/>
    <property type="evidence" value="ECO:0007669"/>
    <property type="project" value="InterPro"/>
</dbReference>
<dbReference type="GO" id="GO:0015627">
    <property type="term" value="C:type II protein secretion system complex"/>
    <property type="evidence" value="ECO:0007669"/>
    <property type="project" value="InterPro"/>
</dbReference>
<protein>
    <submittedName>
        <fullName evidence="3">Prepilin-type N-terminal cleavage/methylation domain-containing protein</fullName>
    </submittedName>
</protein>
<dbReference type="PROSITE" id="PS00409">
    <property type="entry name" value="PROKAR_NTER_METHYL"/>
    <property type="match status" value="1"/>
</dbReference>
<dbReference type="InterPro" id="IPR045584">
    <property type="entry name" value="Pilin-like"/>
</dbReference>
<comment type="caution">
    <text evidence="3">The sequence shown here is derived from an EMBL/GenBank/DDBJ whole genome shotgun (WGS) entry which is preliminary data.</text>
</comment>
<keyword evidence="1" id="KW-0488">Methylation</keyword>
<name>A0A931H2W0_9BURK</name>
<evidence type="ECO:0000256" key="2">
    <source>
        <dbReference type="SAM" id="Phobius"/>
    </source>
</evidence>
<dbReference type="RefSeq" id="WP_196985428.1">
    <property type="nucleotide sequence ID" value="NZ_JADWYS010000001.1"/>
</dbReference>
<dbReference type="EMBL" id="JADWYS010000001">
    <property type="protein sequence ID" value="MBG9387510.1"/>
    <property type="molecule type" value="Genomic_DNA"/>
</dbReference>
<dbReference type="NCBIfam" id="TIGR02532">
    <property type="entry name" value="IV_pilin_GFxxxE"/>
    <property type="match status" value="1"/>
</dbReference>
<dbReference type="InterPro" id="IPR012902">
    <property type="entry name" value="N_methyl_site"/>
</dbReference>
<dbReference type="Gene3D" id="3.30.700.10">
    <property type="entry name" value="Glycoprotein, Type 4 Pilin"/>
    <property type="match status" value="1"/>
</dbReference>
<evidence type="ECO:0000313" key="4">
    <source>
        <dbReference type="Proteomes" id="UP000651050"/>
    </source>
</evidence>
<keyword evidence="4" id="KW-1185">Reference proteome</keyword>
<dbReference type="SUPFAM" id="SSF54523">
    <property type="entry name" value="Pili subunits"/>
    <property type="match status" value="1"/>
</dbReference>
<feature type="transmembrane region" description="Helical" evidence="2">
    <location>
        <begin position="12"/>
        <end position="32"/>
    </location>
</feature>
<dbReference type="InterPro" id="IPR031982">
    <property type="entry name" value="PilE-like"/>
</dbReference>
<dbReference type="Proteomes" id="UP000651050">
    <property type="component" value="Unassembled WGS sequence"/>
</dbReference>
<keyword evidence="2" id="KW-0472">Membrane</keyword>
<keyword evidence="2" id="KW-1133">Transmembrane helix</keyword>
<dbReference type="Pfam" id="PF16732">
    <property type="entry name" value="ComP_DUS"/>
    <property type="match status" value="1"/>
</dbReference>
<dbReference type="Pfam" id="PF07963">
    <property type="entry name" value="N_methyl"/>
    <property type="match status" value="1"/>
</dbReference>